<evidence type="ECO:0000313" key="2">
    <source>
        <dbReference type="EMBL" id="AXI02756.1"/>
    </source>
</evidence>
<evidence type="ECO:0000256" key="1">
    <source>
        <dbReference type="SAM" id="SignalP"/>
    </source>
</evidence>
<name>A0A345P647_9GAMM</name>
<dbReference type="InterPro" id="IPR022061">
    <property type="entry name" value="DUF3617"/>
</dbReference>
<evidence type="ECO:0000313" key="3">
    <source>
        <dbReference type="Proteomes" id="UP000253940"/>
    </source>
</evidence>
<dbReference type="PROSITE" id="PS00018">
    <property type="entry name" value="EF_HAND_1"/>
    <property type="match status" value="1"/>
</dbReference>
<dbReference type="InterPro" id="IPR018247">
    <property type="entry name" value="EF_Hand_1_Ca_BS"/>
</dbReference>
<dbReference type="EMBL" id="CP031222">
    <property type="protein sequence ID" value="AXI02756.1"/>
    <property type="molecule type" value="Genomic_DNA"/>
</dbReference>
<dbReference type="AlphaFoldDB" id="A0A345P647"/>
<keyword evidence="3" id="KW-1185">Reference proteome</keyword>
<keyword evidence="1" id="KW-0732">Signal</keyword>
<gene>
    <name evidence="2" type="ORF">HYN46_07865</name>
</gene>
<dbReference type="Pfam" id="PF12276">
    <property type="entry name" value="DUF3617"/>
    <property type="match status" value="1"/>
</dbReference>
<accession>A0A345P647</accession>
<feature type="chain" id="PRO_5016641580" evidence="1">
    <location>
        <begin position="23"/>
        <end position="186"/>
    </location>
</feature>
<reference evidence="2 3" key="1">
    <citation type="submission" date="2018-07" db="EMBL/GenBank/DDBJ databases">
        <title>Genome sequencing of Moraxellaceae gen. HYN0046.</title>
        <authorList>
            <person name="Kim M."/>
            <person name="Yi H."/>
        </authorList>
    </citation>
    <scope>NUCLEOTIDE SEQUENCE [LARGE SCALE GENOMIC DNA]</scope>
    <source>
        <strain evidence="2 3">HYN0046</strain>
    </source>
</reference>
<organism evidence="2 3">
    <name type="scientific">Aquirhabdus parva</name>
    <dbReference type="NCBI Taxonomy" id="2283318"/>
    <lineage>
        <taxon>Bacteria</taxon>
        <taxon>Pseudomonadati</taxon>
        <taxon>Pseudomonadota</taxon>
        <taxon>Gammaproteobacteria</taxon>
        <taxon>Moraxellales</taxon>
        <taxon>Moraxellaceae</taxon>
        <taxon>Aquirhabdus</taxon>
    </lineage>
</organism>
<dbReference type="OrthoDB" id="7062097at2"/>
<proteinExistence type="predicted"/>
<feature type="signal peptide" evidence="1">
    <location>
        <begin position="1"/>
        <end position="22"/>
    </location>
</feature>
<dbReference type="KEGG" id="mbah:HYN46_07865"/>
<dbReference type="Proteomes" id="UP000253940">
    <property type="component" value="Chromosome"/>
</dbReference>
<sequence length="186" mass="20191">MMNIFKTCSIWSIVFIPLICQAATLNVKAGAWEVTTSSSAKGMTLPAETLAKIPPAMRAKIEAGIKANQKPHVNKSCITQADLDQNKMLSANEFGSCTRKVISSSSTKMTLESTCPAPHASTALITVEALNPENMIGTIDITAASVKTHIDIKGHWLTSNCSGIEERPNWKAKMESYRQQLPQNSK</sequence>
<protein>
    <submittedName>
        <fullName evidence="2">DUF3617 family protein</fullName>
    </submittedName>
</protein>